<dbReference type="STRING" id="630515.SAMN04489812_3886"/>
<dbReference type="OrthoDB" id="3732655at2"/>
<keyword evidence="1" id="KW-0472">Membrane</keyword>
<name>A0A1H1X0Y6_9ACTN</name>
<reference evidence="2 3" key="1">
    <citation type="submission" date="2016-10" db="EMBL/GenBank/DDBJ databases">
        <authorList>
            <person name="de Groot N.N."/>
        </authorList>
    </citation>
    <scope>NUCLEOTIDE SEQUENCE [LARGE SCALE GENOMIC DNA]</scope>
    <source>
        <strain evidence="2 3">DSM 21800</strain>
    </source>
</reference>
<evidence type="ECO:0000313" key="2">
    <source>
        <dbReference type="EMBL" id="SDT02842.1"/>
    </source>
</evidence>
<sequence length="101" mass="10622">MTDRPPAEARRPRPPALTPAQVVPLLVVLIGLVGGMVVVAVGHWRVGCLIVGAFVGIGGLERLLLPKERAGLLQARSRFFDVIALIGMSVAIIALAIAVPR</sequence>
<evidence type="ECO:0000256" key="1">
    <source>
        <dbReference type="SAM" id="Phobius"/>
    </source>
</evidence>
<evidence type="ECO:0008006" key="4">
    <source>
        <dbReference type="Google" id="ProtNLM"/>
    </source>
</evidence>
<feature type="transmembrane region" description="Helical" evidence="1">
    <location>
        <begin position="20"/>
        <end position="38"/>
    </location>
</feature>
<dbReference type="Pfam" id="PF11222">
    <property type="entry name" value="DUF3017"/>
    <property type="match status" value="1"/>
</dbReference>
<dbReference type="RefSeq" id="WP_091527089.1">
    <property type="nucleotide sequence ID" value="NZ_LT629772.1"/>
</dbReference>
<keyword evidence="3" id="KW-1185">Reference proteome</keyword>
<feature type="transmembrane region" description="Helical" evidence="1">
    <location>
        <begin position="77"/>
        <end position="99"/>
    </location>
</feature>
<evidence type="ECO:0000313" key="3">
    <source>
        <dbReference type="Proteomes" id="UP000199103"/>
    </source>
</evidence>
<feature type="transmembrane region" description="Helical" evidence="1">
    <location>
        <begin position="44"/>
        <end position="65"/>
    </location>
</feature>
<protein>
    <recommendedName>
        <fullName evidence="4">DUF3017 domain-containing protein</fullName>
    </recommendedName>
</protein>
<dbReference type="EMBL" id="LT629772">
    <property type="protein sequence ID" value="SDT02842.1"/>
    <property type="molecule type" value="Genomic_DNA"/>
</dbReference>
<dbReference type="AlphaFoldDB" id="A0A1H1X0Y6"/>
<organism evidence="2 3">
    <name type="scientific">Microlunatus soli</name>
    <dbReference type="NCBI Taxonomy" id="630515"/>
    <lineage>
        <taxon>Bacteria</taxon>
        <taxon>Bacillati</taxon>
        <taxon>Actinomycetota</taxon>
        <taxon>Actinomycetes</taxon>
        <taxon>Propionibacteriales</taxon>
        <taxon>Propionibacteriaceae</taxon>
        <taxon>Microlunatus</taxon>
    </lineage>
</organism>
<keyword evidence="1" id="KW-1133">Transmembrane helix</keyword>
<dbReference type="InterPro" id="IPR021385">
    <property type="entry name" value="DUF3017"/>
</dbReference>
<accession>A0A1H1X0Y6</accession>
<dbReference type="Proteomes" id="UP000199103">
    <property type="component" value="Chromosome I"/>
</dbReference>
<proteinExistence type="predicted"/>
<keyword evidence="1" id="KW-0812">Transmembrane</keyword>
<gene>
    <name evidence="2" type="ORF">SAMN04489812_3886</name>
</gene>